<dbReference type="GO" id="GO:0051287">
    <property type="term" value="F:NAD binding"/>
    <property type="evidence" value="ECO:0007669"/>
    <property type="project" value="InterPro"/>
</dbReference>
<keyword evidence="8" id="KW-1185">Reference proteome</keyword>
<dbReference type="Pfam" id="PF00389">
    <property type="entry name" value="2-Hacid_dh"/>
    <property type="match status" value="1"/>
</dbReference>
<evidence type="ECO:0000256" key="3">
    <source>
        <dbReference type="ARBA" id="ARBA00023027"/>
    </source>
</evidence>
<dbReference type="InterPro" id="IPR036291">
    <property type="entry name" value="NAD(P)-bd_dom_sf"/>
</dbReference>
<sequence>MVPGKLPTHLNIVAVESHYCSIPEIRVPPGYTFTLSTYFRSTPSEVAERIRDADIVITTTACFTAAALSATNAPRLRMITAMAVGTDAIDLAACAARSITVLNSPNCNTATVAEHALALYLAVRRGLVPSMQRLERGEWAASGTLVRATYAADAAPRTLKDEVVAVVGFGAVGRYVAQLFSGLGCAVVVAARKGAAAVAEGRVEFGEALERATVVVLCCPRVAETEGLMGTDEFRRMRRDAVLVNVARGGVVREEALLAALQSGEIAGAGVDVFTTEPAGPGSSVLVGVEGVNLVMTPHTAWISMDTVKSYQRVCQENIVEFIEGRVREERVVV</sequence>
<feature type="domain" description="D-isomer specific 2-hydroxyacid dehydrogenase catalytic" evidence="5">
    <location>
        <begin position="40"/>
        <end position="332"/>
    </location>
</feature>
<feature type="domain" description="D-isomer specific 2-hydroxyacid dehydrogenase NAD-binding" evidence="6">
    <location>
        <begin position="117"/>
        <end position="301"/>
    </location>
</feature>
<dbReference type="Proteomes" id="UP000033483">
    <property type="component" value="Unassembled WGS sequence"/>
</dbReference>
<dbReference type="PANTHER" id="PTHR43761">
    <property type="entry name" value="D-ISOMER SPECIFIC 2-HYDROXYACID DEHYDROGENASE FAMILY PROTEIN (AFU_ORTHOLOGUE AFUA_1G13630)"/>
    <property type="match status" value="1"/>
</dbReference>
<evidence type="ECO:0000256" key="2">
    <source>
        <dbReference type="ARBA" id="ARBA00023002"/>
    </source>
</evidence>
<evidence type="ECO:0000256" key="4">
    <source>
        <dbReference type="RuleBase" id="RU003719"/>
    </source>
</evidence>
<protein>
    <recommendedName>
        <fullName evidence="9">Glycerate dehydrogenase</fullName>
    </recommendedName>
</protein>
<dbReference type="EMBL" id="LAEV01001332">
    <property type="protein sequence ID" value="KKA28403.1"/>
    <property type="molecule type" value="Genomic_DNA"/>
</dbReference>
<dbReference type="InterPro" id="IPR006140">
    <property type="entry name" value="D-isomer_DH_NAD-bd"/>
</dbReference>
<dbReference type="PANTHER" id="PTHR43761:SF1">
    <property type="entry name" value="D-ISOMER SPECIFIC 2-HYDROXYACID DEHYDROGENASE CATALYTIC DOMAIN-CONTAINING PROTEIN-RELATED"/>
    <property type="match status" value="1"/>
</dbReference>
<dbReference type="CDD" id="cd05198">
    <property type="entry name" value="formate_dh_like"/>
    <property type="match status" value="1"/>
</dbReference>
<dbReference type="InterPro" id="IPR006139">
    <property type="entry name" value="D-isomer_2_OHA_DH_cat_dom"/>
</dbReference>
<gene>
    <name evidence="7" type="ORF">TD95_000211</name>
</gene>
<dbReference type="GO" id="GO:0016616">
    <property type="term" value="F:oxidoreductase activity, acting on the CH-OH group of donors, NAD or NADP as acceptor"/>
    <property type="evidence" value="ECO:0007669"/>
    <property type="project" value="InterPro"/>
</dbReference>
<dbReference type="Pfam" id="PF02826">
    <property type="entry name" value="2-Hacid_dh_C"/>
    <property type="match status" value="1"/>
</dbReference>
<reference evidence="7 8" key="1">
    <citation type="submission" date="2015-03" db="EMBL/GenBank/DDBJ databases">
        <authorList>
            <person name="Radwan O."/>
            <person name="Al-Naeli F.A."/>
            <person name="Rendon G.A."/>
            <person name="Fields C."/>
        </authorList>
    </citation>
    <scope>NUCLEOTIDE SEQUENCE [LARGE SCALE GENOMIC DNA]</scope>
    <source>
        <strain evidence="7">CR-DP1</strain>
    </source>
</reference>
<dbReference type="SUPFAM" id="SSF52283">
    <property type="entry name" value="Formate/glycerate dehydrogenase catalytic domain-like"/>
    <property type="match status" value="1"/>
</dbReference>
<keyword evidence="3" id="KW-0520">NAD</keyword>
<comment type="similarity">
    <text evidence="1 4">Belongs to the D-isomer specific 2-hydroxyacid dehydrogenase family.</text>
</comment>
<proteinExistence type="inferred from homology"/>
<evidence type="ECO:0000313" key="7">
    <source>
        <dbReference type="EMBL" id="KKA28403.1"/>
    </source>
</evidence>
<dbReference type="AlphaFoldDB" id="A0A0F4ZES1"/>
<evidence type="ECO:0000259" key="6">
    <source>
        <dbReference type="Pfam" id="PF02826"/>
    </source>
</evidence>
<name>A0A0F4ZES1_9PEZI</name>
<evidence type="ECO:0008006" key="9">
    <source>
        <dbReference type="Google" id="ProtNLM"/>
    </source>
</evidence>
<evidence type="ECO:0000313" key="8">
    <source>
        <dbReference type="Proteomes" id="UP000033483"/>
    </source>
</evidence>
<dbReference type="InterPro" id="IPR050418">
    <property type="entry name" value="D-iso_2-hydroxyacid_DH_PdxB"/>
</dbReference>
<comment type="caution">
    <text evidence="7">The sequence shown here is derived from an EMBL/GenBank/DDBJ whole genome shotgun (WGS) entry which is preliminary data.</text>
</comment>
<dbReference type="SUPFAM" id="SSF51735">
    <property type="entry name" value="NAD(P)-binding Rossmann-fold domains"/>
    <property type="match status" value="1"/>
</dbReference>
<dbReference type="OrthoDB" id="298012at2759"/>
<organism evidence="7 8">
    <name type="scientific">Thielaviopsis punctulata</name>
    <dbReference type="NCBI Taxonomy" id="72032"/>
    <lineage>
        <taxon>Eukaryota</taxon>
        <taxon>Fungi</taxon>
        <taxon>Dikarya</taxon>
        <taxon>Ascomycota</taxon>
        <taxon>Pezizomycotina</taxon>
        <taxon>Sordariomycetes</taxon>
        <taxon>Hypocreomycetidae</taxon>
        <taxon>Microascales</taxon>
        <taxon>Ceratocystidaceae</taxon>
        <taxon>Thielaviopsis</taxon>
    </lineage>
</organism>
<evidence type="ECO:0000256" key="1">
    <source>
        <dbReference type="ARBA" id="ARBA00005854"/>
    </source>
</evidence>
<evidence type="ECO:0000259" key="5">
    <source>
        <dbReference type="Pfam" id="PF00389"/>
    </source>
</evidence>
<accession>A0A0F4ZES1</accession>
<keyword evidence="2 4" id="KW-0560">Oxidoreductase</keyword>
<dbReference type="Gene3D" id="3.40.50.720">
    <property type="entry name" value="NAD(P)-binding Rossmann-like Domain"/>
    <property type="match status" value="2"/>
</dbReference>